<keyword evidence="1 4" id="KW-0812">Transmembrane</keyword>
<evidence type="ECO:0000259" key="5">
    <source>
        <dbReference type="PROSITE" id="PS50850"/>
    </source>
</evidence>
<dbReference type="InterPro" id="IPR011701">
    <property type="entry name" value="MFS"/>
</dbReference>
<feature type="transmembrane region" description="Helical" evidence="4">
    <location>
        <begin position="286"/>
        <end position="311"/>
    </location>
</feature>
<feature type="transmembrane region" description="Helical" evidence="4">
    <location>
        <begin position="323"/>
        <end position="344"/>
    </location>
</feature>
<dbReference type="Proteomes" id="UP000240638">
    <property type="component" value="Unassembled WGS sequence"/>
</dbReference>
<dbReference type="PROSITE" id="PS50850">
    <property type="entry name" value="MFS"/>
    <property type="match status" value="1"/>
</dbReference>
<dbReference type="CDD" id="cd17355">
    <property type="entry name" value="MFS_YcxA_like"/>
    <property type="match status" value="1"/>
</dbReference>
<proteinExistence type="predicted"/>
<keyword evidence="3 4" id="KW-0472">Membrane</keyword>
<feature type="transmembrane region" description="Helical" evidence="4">
    <location>
        <begin position="377"/>
        <end position="397"/>
    </location>
</feature>
<feature type="transmembrane region" description="Helical" evidence="4">
    <location>
        <begin position="69"/>
        <end position="92"/>
    </location>
</feature>
<evidence type="ECO:0000256" key="1">
    <source>
        <dbReference type="ARBA" id="ARBA00022692"/>
    </source>
</evidence>
<dbReference type="GO" id="GO:0022857">
    <property type="term" value="F:transmembrane transporter activity"/>
    <property type="evidence" value="ECO:0007669"/>
    <property type="project" value="InterPro"/>
</dbReference>
<evidence type="ECO:0000256" key="3">
    <source>
        <dbReference type="ARBA" id="ARBA00023136"/>
    </source>
</evidence>
<name>A0A2T3XKV7_9BURK</name>
<dbReference type="InterPro" id="IPR020846">
    <property type="entry name" value="MFS_dom"/>
</dbReference>
<dbReference type="Gene3D" id="1.20.1250.20">
    <property type="entry name" value="MFS general substrate transporter like domains"/>
    <property type="match status" value="2"/>
</dbReference>
<feature type="transmembrane region" description="Helical" evidence="4">
    <location>
        <begin position="438"/>
        <end position="459"/>
    </location>
</feature>
<feature type="transmembrane region" description="Helical" evidence="4">
    <location>
        <begin position="112"/>
        <end position="130"/>
    </location>
</feature>
<feature type="transmembrane region" description="Helical" evidence="4">
    <location>
        <begin position="227"/>
        <end position="247"/>
    </location>
</feature>
<dbReference type="EMBL" id="PYUC01000024">
    <property type="protein sequence ID" value="PTB17077.1"/>
    <property type="molecule type" value="Genomic_DNA"/>
</dbReference>
<keyword evidence="2 4" id="KW-1133">Transmembrane helix</keyword>
<protein>
    <recommendedName>
        <fullName evidence="5">Major facilitator superfamily (MFS) profile domain-containing protein</fullName>
    </recommendedName>
</protein>
<gene>
    <name evidence="6" type="ORF">C9I57_30170</name>
</gene>
<dbReference type="SUPFAM" id="SSF103473">
    <property type="entry name" value="MFS general substrate transporter"/>
    <property type="match status" value="1"/>
</dbReference>
<comment type="caution">
    <text evidence="6">The sequence shown here is derived from an EMBL/GenBank/DDBJ whole genome shotgun (WGS) entry which is preliminary data.</text>
</comment>
<feature type="transmembrane region" description="Helical" evidence="4">
    <location>
        <begin position="137"/>
        <end position="156"/>
    </location>
</feature>
<evidence type="ECO:0000313" key="7">
    <source>
        <dbReference type="Proteomes" id="UP000240638"/>
    </source>
</evidence>
<dbReference type="InterPro" id="IPR036259">
    <property type="entry name" value="MFS_trans_sf"/>
</dbReference>
<feature type="transmembrane region" description="Helical" evidence="4">
    <location>
        <begin position="351"/>
        <end position="371"/>
    </location>
</feature>
<feature type="domain" description="Major facilitator superfamily (MFS) profile" evidence="5">
    <location>
        <begin position="69"/>
        <end position="464"/>
    </location>
</feature>
<dbReference type="PANTHER" id="PTHR11360:SF284">
    <property type="entry name" value="EG:103B4.3 PROTEIN-RELATED"/>
    <property type="match status" value="1"/>
</dbReference>
<dbReference type="InterPro" id="IPR050327">
    <property type="entry name" value="Proton-linked_MCT"/>
</dbReference>
<accession>A0A2T3XKV7</accession>
<feature type="transmembrane region" description="Helical" evidence="4">
    <location>
        <begin position="409"/>
        <end position="432"/>
    </location>
</feature>
<sequence length="471" mass="49819">MRATSLTSYVVLTLMWWKSARLREARGATDSNGMSTKNEETNMERELLSELDVWAPDAASSHKVRARGVVIGAGLNWFMGTGQILLFTFGVFVKPIVESTGWSRADVSVAVLWGQLLVALASPLTGLAVDRFGARRVAWFAGPSLGVGVMLIGLLSSSAQSFVFFFALAFLLGAAQVPVPYVKAVANWYDKRLGLALGCAMLLSGAGVALLPPLSAALIDAFGWRNAYVALAVMVWVVSIPATALLLHEPPKTSAIANERSRVVLGAEKIEVAGVRLRQAVRTRPFWLVAIGFYLISVVVGAGTHVLPIILSDFGLKTQRGSFVMTIVGVTMMVARFGVGALLDHFRAPRLTGLVFFGAAVGFICLATEISPITVPVAAALIGIALGAEVDALSYLAARTFGRRHLGSVYGALMFCFSFGLGCGPALFAQIYKHTGSYHVAFIVAAGLAIIATLLVLAIKDDDLNGSAGGA</sequence>
<reference evidence="6 7" key="1">
    <citation type="submission" date="2018-03" db="EMBL/GenBank/DDBJ databases">
        <title>Whole genome analyses suggest that Burkholderia sensu lato contains two further novel genera in the rhizoxinica-symbiotica group Mycetohabitans gen. nov., and Trinickia gen. nov.: implications for the evolution of diazotrophy and nodulation in the Burkholderiaceae.</title>
        <authorList>
            <person name="Estrada De Los Santos P."/>
            <person name="Palmer M."/>
            <person name="Chavez-Ramirez B."/>
            <person name="Steenkamp E.T."/>
            <person name="Hirsch A.M."/>
            <person name="Manyaka P."/>
            <person name="Maluk M."/>
            <person name="Lafos M."/>
            <person name="Crook M."/>
            <person name="Gross E."/>
            <person name="Simon M.F."/>
            <person name="Bueno Dos Reis Junior F."/>
            <person name="Poole P.S."/>
            <person name="Venter S.N."/>
            <person name="James E.K."/>
        </authorList>
    </citation>
    <scope>NUCLEOTIDE SEQUENCE [LARGE SCALE GENOMIC DNA]</scope>
    <source>
        <strain evidence="6 7">JPY-366</strain>
    </source>
</reference>
<dbReference type="AlphaFoldDB" id="A0A2T3XKV7"/>
<feature type="transmembrane region" description="Helical" evidence="4">
    <location>
        <begin position="162"/>
        <end position="181"/>
    </location>
</feature>
<dbReference type="PANTHER" id="PTHR11360">
    <property type="entry name" value="MONOCARBOXYLATE TRANSPORTER"/>
    <property type="match status" value="1"/>
</dbReference>
<evidence type="ECO:0000256" key="4">
    <source>
        <dbReference type="SAM" id="Phobius"/>
    </source>
</evidence>
<dbReference type="Pfam" id="PF07690">
    <property type="entry name" value="MFS_1"/>
    <property type="match status" value="1"/>
</dbReference>
<organism evidence="6 7">
    <name type="scientific">Trinickia symbiotica</name>
    <dbReference type="NCBI Taxonomy" id="863227"/>
    <lineage>
        <taxon>Bacteria</taxon>
        <taxon>Pseudomonadati</taxon>
        <taxon>Pseudomonadota</taxon>
        <taxon>Betaproteobacteria</taxon>
        <taxon>Burkholderiales</taxon>
        <taxon>Burkholderiaceae</taxon>
        <taxon>Trinickia</taxon>
    </lineage>
</organism>
<evidence type="ECO:0000313" key="6">
    <source>
        <dbReference type="EMBL" id="PTB17077.1"/>
    </source>
</evidence>
<feature type="transmembrane region" description="Helical" evidence="4">
    <location>
        <begin position="193"/>
        <end position="215"/>
    </location>
</feature>
<evidence type="ECO:0000256" key="2">
    <source>
        <dbReference type="ARBA" id="ARBA00022989"/>
    </source>
</evidence>